<keyword evidence="6" id="KW-1185">Reference proteome</keyword>
<dbReference type="InterPro" id="IPR027417">
    <property type="entry name" value="P-loop_NTPase"/>
</dbReference>
<dbReference type="SMART" id="SM00382">
    <property type="entry name" value="AAA"/>
    <property type="match status" value="1"/>
</dbReference>
<keyword evidence="3 5" id="KW-0067">ATP-binding</keyword>
<dbReference type="InterPro" id="IPR003593">
    <property type="entry name" value="AAA+_ATPase"/>
</dbReference>
<dbReference type="OrthoDB" id="9802264at2"/>
<dbReference type="InterPro" id="IPR017871">
    <property type="entry name" value="ABC_transporter-like_CS"/>
</dbReference>
<feature type="domain" description="ABC transporter" evidence="4">
    <location>
        <begin position="23"/>
        <end position="246"/>
    </location>
</feature>
<protein>
    <submittedName>
        <fullName evidence="5">Tungstate transport system ATP-binding protein</fullName>
    </submittedName>
</protein>
<dbReference type="RefSeq" id="WP_092081275.1">
    <property type="nucleotide sequence ID" value="NZ_FOYI01000008.1"/>
</dbReference>
<organism evidence="5 6">
    <name type="scientific">Poseidonocella sedimentorum</name>
    <dbReference type="NCBI Taxonomy" id="871652"/>
    <lineage>
        <taxon>Bacteria</taxon>
        <taxon>Pseudomonadati</taxon>
        <taxon>Pseudomonadota</taxon>
        <taxon>Alphaproteobacteria</taxon>
        <taxon>Rhodobacterales</taxon>
        <taxon>Roseobacteraceae</taxon>
        <taxon>Poseidonocella</taxon>
    </lineage>
</organism>
<evidence type="ECO:0000313" key="5">
    <source>
        <dbReference type="EMBL" id="SFR14096.1"/>
    </source>
</evidence>
<dbReference type="Proteomes" id="UP000199302">
    <property type="component" value="Unassembled WGS sequence"/>
</dbReference>
<sequence length="253" mass="27111">MHDTGMPPRILSVAPPPSPFLPMRARGLALAPRGQRLLGPIDLTLRAGAITVIMGHNGAGKSLLLQALHGLLRPDAGEIRWGDLPPAEARRGQAMVFQSPILLRRTVAANIDFALRAVGRRDVKARRAALLAQAGLTARATQAARRLSGGEQQRLALVRALATDPRVLFLDEPTASLDPAATAAIEALVRTAHDSGIKIIFVTHDIGQARRLADEVVFLQEGQITEHTGVDEFFQSPKSDAARAYLHGRLPGS</sequence>
<dbReference type="InterPro" id="IPR003439">
    <property type="entry name" value="ABC_transporter-like_ATP-bd"/>
</dbReference>
<dbReference type="PANTHER" id="PTHR43423">
    <property type="entry name" value="ABC TRANSPORTER I FAMILY MEMBER 17"/>
    <property type="match status" value="1"/>
</dbReference>
<evidence type="ECO:0000256" key="1">
    <source>
        <dbReference type="ARBA" id="ARBA00022448"/>
    </source>
</evidence>
<accession>A0A1I6E8R4</accession>
<evidence type="ECO:0000313" key="6">
    <source>
        <dbReference type="Proteomes" id="UP000199302"/>
    </source>
</evidence>
<dbReference type="GO" id="GO:0016887">
    <property type="term" value="F:ATP hydrolysis activity"/>
    <property type="evidence" value="ECO:0007669"/>
    <property type="project" value="InterPro"/>
</dbReference>
<keyword evidence="1" id="KW-0813">Transport</keyword>
<dbReference type="Pfam" id="PF00005">
    <property type="entry name" value="ABC_tran"/>
    <property type="match status" value="1"/>
</dbReference>
<proteinExistence type="predicted"/>
<dbReference type="STRING" id="871652.SAMN04515673_10882"/>
<dbReference type="PANTHER" id="PTHR43423:SF1">
    <property type="entry name" value="ABC TRANSPORTER I FAMILY MEMBER 17"/>
    <property type="match status" value="1"/>
</dbReference>
<gene>
    <name evidence="5" type="ORF">SAMN04515673_10882</name>
</gene>
<evidence type="ECO:0000259" key="4">
    <source>
        <dbReference type="PROSITE" id="PS50893"/>
    </source>
</evidence>
<reference evidence="5 6" key="1">
    <citation type="submission" date="2016-10" db="EMBL/GenBank/DDBJ databases">
        <authorList>
            <person name="de Groot N.N."/>
        </authorList>
    </citation>
    <scope>NUCLEOTIDE SEQUENCE [LARGE SCALE GENOMIC DNA]</scope>
    <source>
        <strain evidence="6">KMM 9023,NRIC 0796,JCM 17311,KCTC 23692</strain>
    </source>
</reference>
<dbReference type="EMBL" id="FOYI01000008">
    <property type="protein sequence ID" value="SFR14096.1"/>
    <property type="molecule type" value="Genomic_DNA"/>
</dbReference>
<dbReference type="PROSITE" id="PS50893">
    <property type="entry name" value="ABC_TRANSPORTER_2"/>
    <property type="match status" value="1"/>
</dbReference>
<dbReference type="GO" id="GO:0005524">
    <property type="term" value="F:ATP binding"/>
    <property type="evidence" value="ECO:0007669"/>
    <property type="project" value="UniProtKB-KW"/>
</dbReference>
<dbReference type="SUPFAM" id="SSF52540">
    <property type="entry name" value="P-loop containing nucleoside triphosphate hydrolases"/>
    <property type="match status" value="1"/>
</dbReference>
<dbReference type="AlphaFoldDB" id="A0A1I6E8R4"/>
<keyword evidence="2" id="KW-0547">Nucleotide-binding</keyword>
<evidence type="ECO:0000256" key="2">
    <source>
        <dbReference type="ARBA" id="ARBA00022741"/>
    </source>
</evidence>
<dbReference type="Gene3D" id="3.40.50.300">
    <property type="entry name" value="P-loop containing nucleotide triphosphate hydrolases"/>
    <property type="match status" value="1"/>
</dbReference>
<dbReference type="PROSITE" id="PS00211">
    <property type="entry name" value="ABC_TRANSPORTER_1"/>
    <property type="match status" value="1"/>
</dbReference>
<evidence type="ECO:0000256" key="3">
    <source>
        <dbReference type="ARBA" id="ARBA00022840"/>
    </source>
</evidence>
<name>A0A1I6E8R4_9RHOB</name>